<evidence type="ECO:0000256" key="6">
    <source>
        <dbReference type="ARBA" id="ARBA00023053"/>
    </source>
</evidence>
<feature type="domain" description="Cyclic nucleotide-binding" evidence="11">
    <location>
        <begin position="707"/>
        <end position="812"/>
    </location>
</feature>
<dbReference type="InterPro" id="IPR018490">
    <property type="entry name" value="cNMP-bd_dom_sf"/>
</dbReference>
<keyword evidence="6" id="KW-0915">Sodium</keyword>
<dbReference type="GO" id="GO:0015386">
    <property type="term" value="F:potassium:proton antiporter activity"/>
    <property type="evidence" value="ECO:0007669"/>
    <property type="project" value="TreeGrafter"/>
</dbReference>
<dbReference type="RefSeq" id="WP_220662980.1">
    <property type="nucleotide sequence ID" value="NZ_CP069370.1"/>
</dbReference>
<evidence type="ECO:0000259" key="11">
    <source>
        <dbReference type="PROSITE" id="PS50042"/>
    </source>
</evidence>
<evidence type="ECO:0000256" key="1">
    <source>
        <dbReference type="ARBA" id="ARBA00004651"/>
    </source>
</evidence>
<feature type="transmembrane region" description="Helical" evidence="10">
    <location>
        <begin position="31"/>
        <end position="51"/>
    </location>
</feature>
<dbReference type="PANTHER" id="PTHR10110:SF86">
    <property type="entry name" value="SODIUM_HYDROGEN EXCHANGER 7"/>
    <property type="match status" value="1"/>
</dbReference>
<gene>
    <name evidence="12" type="ORF">JO391_04410</name>
</gene>
<feature type="transmembrane region" description="Helical" evidence="10">
    <location>
        <begin position="359"/>
        <end position="379"/>
    </location>
</feature>
<sequence>MDIALLLSVLSGLFVVIGLAEPLAARLRLPVSVVLAAIGIALGLGAGWFYFTTYTDALNEVALAILTFPVGSQVFIYVFLPTLIFQVALTLNLRRIMDDWVPILVLAVVAVAVATWVIGFALYPFSGLPLIACLLIGAIVSTTDPSAVVSIFRATPAPQRLARIVEGESLLNDAAAIALFGVFLTDVLLRETEPAIGTALLRFPGLILGGAVIGWLVARLAMALIGRIGGWPLAQISISIALPYAAFLLADQLDSSGVVAVVAAGMTLNFLSAGRMSPPAAERMHDTWDLLAYWAGSLIFIMAALLIPRLMRDVHLADLGLVLITAAAAFVARALILFGILPLLTALRLSPKVERPYRIAILWGGLRGAVTLALALAVTEDFGVPVEVKRQVGIIATGFTLFTLLVQGTTLRWVISRLGLDKLSRLDRALGDQVVAVALQSVRETVADTTKSLSLTPAIVRDEAVRYGDRLAKAVERADEAQDILDRDRVTLGLIALAGHEREVILAAFRDEILPAHLAERMLADADRLVEATRLSGRHGYRTAARAALRPDRLMPLAGTLHNRLRWGRLLSRLSGDRFEMLIARLQVLRQLHGFVEGRIVRIHGKRVAALLHDLVDQRVTDTDKELEGLRLQFPGHAEELERRLIRRISLQEEVKEYEDLTEDGLIGPELRASLFTDLNRRRRELAQRPRLDLALQKTDIVAAFPLFEDMEPADRARLAKALRTVYAPPGKVLFRKEDIPTEVYFIASGAVEVLRAGSKSLVGQRVLLGRGEMFGQLSILTRTPRRARITTVTHCTFLTLDEARFIDLLGRHPALTEAVGRNAASRGVKLDLANLPPARPRRLRLLGKA</sequence>
<keyword evidence="3" id="KW-1003">Cell membrane</keyword>
<keyword evidence="8 10" id="KW-0472">Membrane</keyword>
<keyword evidence="4 10" id="KW-0812">Transmembrane</keyword>
<feature type="transmembrane region" description="Helical" evidence="10">
    <location>
        <begin position="170"/>
        <end position="189"/>
    </location>
</feature>
<dbReference type="KEGG" id="nsm:JO391_04410"/>
<dbReference type="Gene3D" id="6.10.140.1330">
    <property type="match status" value="1"/>
</dbReference>
<evidence type="ECO:0000256" key="8">
    <source>
        <dbReference type="ARBA" id="ARBA00023136"/>
    </source>
</evidence>
<dbReference type="InterPro" id="IPR000595">
    <property type="entry name" value="cNMP-bd_dom"/>
</dbReference>
<dbReference type="EMBL" id="CP069370">
    <property type="protein sequence ID" value="QYZ70763.1"/>
    <property type="molecule type" value="Genomic_DNA"/>
</dbReference>
<reference evidence="12" key="1">
    <citation type="submission" date="2021-02" db="EMBL/GenBank/DDBJ databases">
        <title>Rhodobacter shimadae sp. nov., an aerobic anoxygenic phototrophic bacterium isolated from a hot spring.</title>
        <authorList>
            <person name="Muramatsu S."/>
            <person name="Haruta S."/>
            <person name="Hirose S."/>
            <person name="Hanada S."/>
        </authorList>
    </citation>
    <scope>NUCLEOTIDE SEQUENCE</scope>
    <source>
        <strain evidence="12">N10</strain>
    </source>
</reference>
<dbReference type="GO" id="GO:0051453">
    <property type="term" value="P:regulation of intracellular pH"/>
    <property type="evidence" value="ECO:0007669"/>
    <property type="project" value="TreeGrafter"/>
</dbReference>
<dbReference type="PROSITE" id="PS50042">
    <property type="entry name" value="CNMP_BINDING_3"/>
    <property type="match status" value="1"/>
</dbReference>
<dbReference type="InterPro" id="IPR018422">
    <property type="entry name" value="Cation/H_exchanger_CPA1"/>
</dbReference>
<evidence type="ECO:0000256" key="5">
    <source>
        <dbReference type="ARBA" id="ARBA00022989"/>
    </source>
</evidence>
<feature type="transmembrane region" description="Helical" evidence="10">
    <location>
        <begin position="129"/>
        <end position="149"/>
    </location>
</feature>
<dbReference type="SMART" id="SM00100">
    <property type="entry name" value="cNMP"/>
    <property type="match status" value="1"/>
</dbReference>
<dbReference type="Pfam" id="PF00999">
    <property type="entry name" value="Na_H_Exchanger"/>
    <property type="match status" value="1"/>
</dbReference>
<evidence type="ECO:0000313" key="12">
    <source>
        <dbReference type="EMBL" id="QYZ70763.1"/>
    </source>
</evidence>
<dbReference type="SUPFAM" id="SSF51206">
    <property type="entry name" value="cAMP-binding domain-like"/>
    <property type="match status" value="1"/>
</dbReference>
<organism evidence="12 13">
    <name type="scientific">Neotabrizicola shimadae</name>
    <dbReference type="NCBI Taxonomy" id="2807096"/>
    <lineage>
        <taxon>Bacteria</taxon>
        <taxon>Pseudomonadati</taxon>
        <taxon>Pseudomonadota</taxon>
        <taxon>Alphaproteobacteria</taxon>
        <taxon>Rhodobacterales</taxon>
        <taxon>Paracoccaceae</taxon>
        <taxon>Neotabrizicola</taxon>
    </lineage>
</organism>
<protein>
    <submittedName>
        <fullName evidence="12">Cation:proton antiporter</fullName>
    </submittedName>
</protein>
<dbReference type="InterPro" id="IPR006153">
    <property type="entry name" value="Cation/H_exchanger_TM"/>
</dbReference>
<evidence type="ECO:0000313" key="13">
    <source>
        <dbReference type="Proteomes" id="UP000826300"/>
    </source>
</evidence>
<evidence type="ECO:0000256" key="10">
    <source>
        <dbReference type="SAM" id="Phobius"/>
    </source>
</evidence>
<feature type="transmembrane region" description="Helical" evidence="10">
    <location>
        <begin position="230"/>
        <end position="250"/>
    </location>
</feature>
<dbReference type="Pfam" id="PF00027">
    <property type="entry name" value="cNMP_binding"/>
    <property type="match status" value="1"/>
</dbReference>
<feature type="transmembrane region" description="Helical" evidence="10">
    <location>
        <begin position="6"/>
        <end position="24"/>
    </location>
</feature>
<evidence type="ECO:0000256" key="9">
    <source>
        <dbReference type="ARBA" id="ARBA00023201"/>
    </source>
</evidence>
<dbReference type="GO" id="GO:0098719">
    <property type="term" value="P:sodium ion import across plasma membrane"/>
    <property type="evidence" value="ECO:0007669"/>
    <property type="project" value="TreeGrafter"/>
</dbReference>
<evidence type="ECO:0000256" key="3">
    <source>
        <dbReference type="ARBA" id="ARBA00022475"/>
    </source>
</evidence>
<keyword evidence="5 10" id="KW-1133">Transmembrane helix</keyword>
<feature type="transmembrane region" description="Helical" evidence="10">
    <location>
        <begin position="391"/>
        <end position="415"/>
    </location>
</feature>
<accession>A0A8G0ZXW3</accession>
<evidence type="ECO:0000256" key="2">
    <source>
        <dbReference type="ARBA" id="ARBA00022448"/>
    </source>
</evidence>
<dbReference type="CDD" id="cd00038">
    <property type="entry name" value="CAP_ED"/>
    <property type="match status" value="1"/>
</dbReference>
<dbReference type="Proteomes" id="UP000826300">
    <property type="component" value="Chromosome"/>
</dbReference>
<dbReference type="Gene3D" id="2.60.120.10">
    <property type="entry name" value="Jelly Rolls"/>
    <property type="match status" value="1"/>
</dbReference>
<comment type="subcellular location">
    <subcellularLocation>
        <location evidence="1">Cell membrane</location>
        <topology evidence="1">Multi-pass membrane protein</topology>
    </subcellularLocation>
</comment>
<feature type="transmembrane region" description="Helical" evidence="10">
    <location>
        <begin position="288"/>
        <end position="307"/>
    </location>
</feature>
<dbReference type="InterPro" id="IPR014710">
    <property type="entry name" value="RmlC-like_jellyroll"/>
</dbReference>
<proteinExistence type="predicted"/>
<name>A0A8G0ZXW3_9RHOB</name>
<feature type="transmembrane region" description="Helical" evidence="10">
    <location>
        <begin position="195"/>
        <end position="218"/>
    </location>
</feature>
<dbReference type="GO" id="GO:0015385">
    <property type="term" value="F:sodium:proton antiporter activity"/>
    <property type="evidence" value="ECO:0007669"/>
    <property type="project" value="InterPro"/>
</dbReference>
<feature type="transmembrane region" description="Helical" evidence="10">
    <location>
        <begin position="63"/>
        <end position="89"/>
    </location>
</feature>
<feature type="transmembrane region" description="Helical" evidence="10">
    <location>
        <begin position="101"/>
        <end position="123"/>
    </location>
</feature>
<dbReference type="PANTHER" id="PTHR10110">
    <property type="entry name" value="SODIUM/HYDROGEN EXCHANGER"/>
    <property type="match status" value="1"/>
</dbReference>
<keyword evidence="7" id="KW-0406">Ion transport</keyword>
<keyword evidence="2" id="KW-0813">Transport</keyword>
<evidence type="ECO:0000256" key="4">
    <source>
        <dbReference type="ARBA" id="ARBA00022692"/>
    </source>
</evidence>
<evidence type="ECO:0000256" key="7">
    <source>
        <dbReference type="ARBA" id="ARBA00023065"/>
    </source>
</evidence>
<keyword evidence="9" id="KW-0739">Sodium transport</keyword>
<keyword evidence="13" id="KW-1185">Reference proteome</keyword>
<dbReference type="GO" id="GO:0005886">
    <property type="term" value="C:plasma membrane"/>
    <property type="evidence" value="ECO:0007669"/>
    <property type="project" value="UniProtKB-SubCell"/>
</dbReference>
<feature type="transmembrane region" description="Helical" evidence="10">
    <location>
        <begin position="256"/>
        <end position="276"/>
    </location>
</feature>
<feature type="transmembrane region" description="Helical" evidence="10">
    <location>
        <begin position="319"/>
        <end position="347"/>
    </location>
</feature>
<dbReference type="AlphaFoldDB" id="A0A8G0ZXW3"/>